<dbReference type="RefSeq" id="WP_131727540.1">
    <property type="nucleotide sequence ID" value="NZ_CYSD01000030.1"/>
</dbReference>
<sequence>MNYNVSLGCVGMDLIWNNIDWNWNHHPNPDAEAIKNASELLVAAKAADIFPERAGSGVFPSVRLLWRGGIVEVEVFQDCFELYFLPGADDKRSYTIDEFDAASPDALSKLIARISDILRTL</sequence>
<gene>
    <name evidence="1" type="ORF">TRM7557_01823</name>
</gene>
<dbReference type="STRING" id="928856.SAMN04488049_12316"/>
<keyword evidence="2" id="KW-1185">Reference proteome</keyword>
<evidence type="ECO:0000313" key="1">
    <source>
        <dbReference type="EMBL" id="CUH78321.1"/>
    </source>
</evidence>
<accession>A0A0N7LZQ5</accession>
<reference evidence="1 2" key="1">
    <citation type="submission" date="2015-09" db="EMBL/GenBank/DDBJ databases">
        <authorList>
            <consortium name="Swine Surveillance"/>
        </authorList>
    </citation>
    <scope>NUCLEOTIDE SEQUENCE [LARGE SCALE GENOMIC DNA]</scope>
    <source>
        <strain evidence="1 2">CECT 7557</strain>
    </source>
</reference>
<dbReference type="EMBL" id="CYSD01000030">
    <property type="protein sequence ID" value="CUH78321.1"/>
    <property type="molecule type" value="Genomic_DNA"/>
</dbReference>
<dbReference type="Proteomes" id="UP000052022">
    <property type="component" value="Unassembled WGS sequence"/>
</dbReference>
<name>A0A0N7LZQ5_9RHOB</name>
<protein>
    <submittedName>
        <fullName evidence="1">Uncharacterized protein</fullName>
    </submittedName>
</protein>
<organism evidence="1 2">
    <name type="scientific">Tritonibacter multivorans</name>
    <dbReference type="NCBI Taxonomy" id="928856"/>
    <lineage>
        <taxon>Bacteria</taxon>
        <taxon>Pseudomonadati</taxon>
        <taxon>Pseudomonadota</taxon>
        <taxon>Alphaproteobacteria</taxon>
        <taxon>Rhodobacterales</taxon>
        <taxon>Paracoccaceae</taxon>
        <taxon>Tritonibacter</taxon>
    </lineage>
</organism>
<dbReference type="AlphaFoldDB" id="A0A0N7LZQ5"/>
<dbReference type="OrthoDB" id="7875629at2"/>
<proteinExistence type="predicted"/>
<evidence type="ECO:0000313" key="2">
    <source>
        <dbReference type="Proteomes" id="UP000052022"/>
    </source>
</evidence>